<evidence type="ECO:0000313" key="2">
    <source>
        <dbReference type="EMBL" id="MXO70182.1"/>
    </source>
</evidence>
<reference evidence="2 3" key="1">
    <citation type="submission" date="2019-12" db="EMBL/GenBank/DDBJ databases">
        <title>Genomic-based taxomic classification of the family Erythrobacteraceae.</title>
        <authorList>
            <person name="Xu L."/>
        </authorList>
    </citation>
    <scope>NUCLEOTIDE SEQUENCE [LARGE SCALE GENOMIC DNA]</scope>
    <source>
        <strain evidence="2 3">M0322</strain>
    </source>
</reference>
<sequence>MSEESPEGRPEDRIAALEAKLAEMDHRLTVREDELDVKKLQYLYGYLIDKCMYDQVVDLFADDCEVRFFGGVFKGKAGVKRLYIERFRKRFTHNNNGPVDGFLLDHPQIQTIIDIDSDGKTARLRGRSTMQAGRHKDYTYPELGLNTRQWWEGGLYENVYTKGDDGKWRIKLLNYFPHWHADFDKGWAYTESEYVPFITTLYPEDPAGPDELYDDFFLWPTHKLLPFHMKHPITGEEMVAERFADDARRDAERAARKARG</sequence>
<keyword evidence="3" id="KW-1185">Reference proteome</keyword>
<dbReference type="Proteomes" id="UP000466966">
    <property type="component" value="Unassembled WGS sequence"/>
</dbReference>
<dbReference type="Pfam" id="PF13577">
    <property type="entry name" value="SnoaL_4"/>
    <property type="match status" value="1"/>
</dbReference>
<proteinExistence type="predicted"/>
<dbReference type="InterPro" id="IPR037401">
    <property type="entry name" value="SnoaL-like"/>
</dbReference>
<dbReference type="InterPro" id="IPR032710">
    <property type="entry name" value="NTF2-like_dom_sf"/>
</dbReference>
<organism evidence="2 3">
    <name type="scientific">Alteraurantiacibacter buctensis</name>
    <dbReference type="NCBI Taxonomy" id="1503981"/>
    <lineage>
        <taxon>Bacteria</taxon>
        <taxon>Pseudomonadati</taxon>
        <taxon>Pseudomonadota</taxon>
        <taxon>Alphaproteobacteria</taxon>
        <taxon>Sphingomonadales</taxon>
        <taxon>Erythrobacteraceae</taxon>
        <taxon>Alteraurantiacibacter</taxon>
    </lineage>
</organism>
<evidence type="ECO:0000313" key="3">
    <source>
        <dbReference type="Proteomes" id="UP000466966"/>
    </source>
</evidence>
<comment type="caution">
    <text evidence="2">The sequence shown here is derived from an EMBL/GenBank/DDBJ whole genome shotgun (WGS) entry which is preliminary data.</text>
</comment>
<name>A0A844YSW7_9SPHN</name>
<dbReference type="OrthoDB" id="7541204at2"/>
<feature type="domain" description="SnoaL-like" evidence="1">
    <location>
        <begin position="32"/>
        <end position="172"/>
    </location>
</feature>
<protein>
    <submittedName>
        <fullName evidence="2">Nuclear transport factor 2 family protein</fullName>
    </submittedName>
</protein>
<dbReference type="SUPFAM" id="SSF54427">
    <property type="entry name" value="NTF2-like"/>
    <property type="match status" value="1"/>
</dbReference>
<dbReference type="RefSeq" id="WP_160770130.1">
    <property type="nucleotide sequence ID" value="NZ_WTYV01000001.1"/>
</dbReference>
<gene>
    <name evidence="2" type="ORF">GRI99_00875</name>
</gene>
<dbReference type="Gene3D" id="3.10.450.50">
    <property type="match status" value="1"/>
</dbReference>
<dbReference type="EMBL" id="WTYV01000001">
    <property type="protein sequence ID" value="MXO70182.1"/>
    <property type="molecule type" value="Genomic_DNA"/>
</dbReference>
<dbReference type="AlphaFoldDB" id="A0A844YSW7"/>
<evidence type="ECO:0000259" key="1">
    <source>
        <dbReference type="Pfam" id="PF13577"/>
    </source>
</evidence>
<accession>A0A844YSW7</accession>